<dbReference type="FunFam" id="1.20.140.40:FF:000009">
    <property type="entry name" value="Invertase/pectin methylesterase inhibitor family protein"/>
    <property type="match status" value="1"/>
</dbReference>
<dbReference type="Pfam" id="PF04043">
    <property type="entry name" value="PMEI"/>
    <property type="match status" value="1"/>
</dbReference>
<comment type="caution">
    <text evidence="6">The sequence shown here is derived from an EMBL/GenBank/DDBJ whole genome shotgun (WGS) entry which is preliminary data.</text>
</comment>
<evidence type="ECO:0000256" key="2">
    <source>
        <dbReference type="ARBA" id="ARBA00023157"/>
    </source>
</evidence>
<sequence>MTNFKLLTPLFLFFFLILSESSSLNDANLIQQTCKHTPNQALCLQYLKSDPRSSDADISGLGLIMVDAMKAKANQALAKIHRELQRKSLSDSEKQALSSCAEQYRAVLVADVPEAIAALQKGDPKFAEDGANDAALEANSCESGFSYGKSPLTQENHALHDIAQVTAAIVRNLL</sequence>
<proteinExistence type="inferred from homology"/>
<evidence type="ECO:0000256" key="1">
    <source>
        <dbReference type="ARBA" id="ARBA00022729"/>
    </source>
</evidence>
<dbReference type="AlphaFoldDB" id="A0AAE1J8Y1"/>
<dbReference type="PANTHER" id="PTHR36710">
    <property type="entry name" value="PECTINESTERASE INHIBITOR-LIKE"/>
    <property type="match status" value="1"/>
</dbReference>
<evidence type="ECO:0000313" key="6">
    <source>
        <dbReference type="EMBL" id="KAK4265926.1"/>
    </source>
</evidence>
<gene>
    <name evidence="6" type="ORF">QN277_026913</name>
</gene>
<protein>
    <recommendedName>
        <fullName evidence="5">Pectinesterase inhibitor domain-containing protein</fullName>
    </recommendedName>
</protein>
<dbReference type="GO" id="GO:0004857">
    <property type="term" value="F:enzyme inhibitor activity"/>
    <property type="evidence" value="ECO:0007669"/>
    <property type="project" value="InterPro"/>
</dbReference>
<dbReference type="InterPro" id="IPR035513">
    <property type="entry name" value="Invertase/methylesterase_inhib"/>
</dbReference>
<reference evidence="6" key="1">
    <citation type="submission" date="2023-10" db="EMBL/GenBank/DDBJ databases">
        <title>Chromosome-level genome of the transformable northern wattle, Acacia crassicarpa.</title>
        <authorList>
            <person name="Massaro I."/>
            <person name="Sinha N.R."/>
            <person name="Poethig S."/>
            <person name="Leichty A.R."/>
        </authorList>
    </citation>
    <scope>NUCLEOTIDE SEQUENCE</scope>
    <source>
        <strain evidence="6">Acra3RX</strain>
        <tissue evidence="6">Leaf</tissue>
    </source>
</reference>
<dbReference type="NCBIfam" id="TIGR01614">
    <property type="entry name" value="PME_inhib"/>
    <property type="match status" value="1"/>
</dbReference>
<evidence type="ECO:0000256" key="4">
    <source>
        <dbReference type="SAM" id="SignalP"/>
    </source>
</evidence>
<accession>A0AAE1J8Y1</accession>
<keyword evidence="7" id="KW-1185">Reference proteome</keyword>
<dbReference type="Proteomes" id="UP001293593">
    <property type="component" value="Unassembled WGS sequence"/>
</dbReference>
<evidence type="ECO:0000259" key="5">
    <source>
        <dbReference type="SMART" id="SM00856"/>
    </source>
</evidence>
<dbReference type="Gene3D" id="1.20.140.40">
    <property type="entry name" value="Invertase/pectin methylesterase inhibitor family protein"/>
    <property type="match status" value="1"/>
</dbReference>
<keyword evidence="1 4" id="KW-0732">Signal</keyword>
<organism evidence="6 7">
    <name type="scientific">Acacia crassicarpa</name>
    <name type="common">northern wattle</name>
    <dbReference type="NCBI Taxonomy" id="499986"/>
    <lineage>
        <taxon>Eukaryota</taxon>
        <taxon>Viridiplantae</taxon>
        <taxon>Streptophyta</taxon>
        <taxon>Embryophyta</taxon>
        <taxon>Tracheophyta</taxon>
        <taxon>Spermatophyta</taxon>
        <taxon>Magnoliopsida</taxon>
        <taxon>eudicotyledons</taxon>
        <taxon>Gunneridae</taxon>
        <taxon>Pentapetalae</taxon>
        <taxon>rosids</taxon>
        <taxon>fabids</taxon>
        <taxon>Fabales</taxon>
        <taxon>Fabaceae</taxon>
        <taxon>Caesalpinioideae</taxon>
        <taxon>mimosoid clade</taxon>
        <taxon>Acacieae</taxon>
        <taxon>Acacia</taxon>
    </lineage>
</organism>
<feature type="domain" description="Pectinesterase inhibitor" evidence="5">
    <location>
        <begin position="25"/>
        <end position="169"/>
    </location>
</feature>
<name>A0AAE1J8Y1_9FABA</name>
<keyword evidence="2" id="KW-1015">Disulfide bond</keyword>
<dbReference type="InterPro" id="IPR052421">
    <property type="entry name" value="PCW_Enzyme_Inhibitor"/>
</dbReference>
<feature type="chain" id="PRO_5042003682" description="Pectinesterase inhibitor domain-containing protein" evidence="4">
    <location>
        <begin position="24"/>
        <end position="174"/>
    </location>
</feature>
<comment type="similarity">
    <text evidence="3">Belongs to the PMEI family.</text>
</comment>
<dbReference type="InterPro" id="IPR034087">
    <property type="entry name" value="C/VIF1"/>
</dbReference>
<dbReference type="CDD" id="cd15796">
    <property type="entry name" value="CIF_like"/>
    <property type="match status" value="1"/>
</dbReference>
<dbReference type="EMBL" id="JAWXYG010000008">
    <property type="protein sequence ID" value="KAK4265926.1"/>
    <property type="molecule type" value="Genomic_DNA"/>
</dbReference>
<evidence type="ECO:0000256" key="3">
    <source>
        <dbReference type="ARBA" id="ARBA00038471"/>
    </source>
</evidence>
<dbReference type="PANTHER" id="PTHR36710:SF13">
    <property type="entry name" value="PUTATIVE-RELATED"/>
    <property type="match status" value="1"/>
</dbReference>
<evidence type="ECO:0000313" key="7">
    <source>
        <dbReference type="Proteomes" id="UP001293593"/>
    </source>
</evidence>
<feature type="signal peptide" evidence="4">
    <location>
        <begin position="1"/>
        <end position="23"/>
    </location>
</feature>
<dbReference type="InterPro" id="IPR006501">
    <property type="entry name" value="Pectinesterase_inhib_dom"/>
</dbReference>
<dbReference type="SMART" id="SM00856">
    <property type="entry name" value="PMEI"/>
    <property type="match status" value="1"/>
</dbReference>
<dbReference type="SUPFAM" id="SSF101148">
    <property type="entry name" value="Plant invertase/pectin methylesterase inhibitor"/>
    <property type="match status" value="1"/>
</dbReference>